<gene>
    <name evidence="1" type="ORF">SAMN05421771_4190</name>
</gene>
<reference evidence="1 2" key="1">
    <citation type="submission" date="2016-10" db="EMBL/GenBank/DDBJ databases">
        <authorList>
            <person name="de Groot N.N."/>
        </authorList>
    </citation>
    <scope>NUCLEOTIDE SEQUENCE [LARGE SCALE GENOMIC DNA]</scope>
    <source>
        <strain evidence="1 2">DSM 21001</strain>
    </source>
</reference>
<evidence type="ECO:0000313" key="1">
    <source>
        <dbReference type="EMBL" id="SFS21429.1"/>
    </source>
</evidence>
<name>A0A1I6N0G0_9BACT</name>
<dbReference type="STRING" id="474950.SAMN05421771_4190"/>
<dbReference type="Proteomes" id="UP000199024">
    <property type="component" value="Unassembled WGS sequence"/>
</dbReference>
<sequence length="78" mass="8639">MREEYDLSNAVEGRHAERYAAGTEVWIDGKRVEASSGADFVKLDSDVKQAFPDAESVNEVLRMLLKAAKNIQDLPKAS</sequence>
<evidence type="ECO:0000313" key="2">
    <source>
        <dbReference type="Proteomes" id="UP000199024"/>
    </source>
</evidence>
<organism evidence="1 2">
    <name type="scientific">Granulicella pectinivorans</name>
    <dbReference type="NCBI Taxonomy" id="474950"/>
    <lineage>
        <taxon>Bacteria</taxon>
        <taxon>Pseudomonadati</taxon>
        <taxon>Acidobacteriota</taxon>
        <taxon>Terriglobia</taxon>
        <taxon>Terriglobales</taxon>
        <taxon>Acidobacteriaceae</taxon>
        <taxon>Granulicella</taxon>
    </lineage>
</organism>
<keyword evidence="2" id="KW-1185">Reference proteome</keyword>
<protein>
    <submittedName>
        <fullName evidence="1">Uncharacterized protein</fullName>
    </submittedName>
</protein>
<accession>A0A1I6N0G0</accession>
<dbReference type="EMBL" id="FOZL01000002">
    <property type="protein sequence ID" value="SFS21429.1"/>
    <property type="molecule type" value="Genomic_DNA"/>
</dbReference>
<proteinExistence type="predicted"/>
<dbReference type="AlphaFoldDB" id="A0A1I6N0G0"/>